<dbReference type="EMBL" id="JAFHKK010000002">
    <property type="protein sequence ID" value="MBN2963424.1"/>
    <property type="molecule type" value="Genomic_DNA"/>
</dbReference>
<dbReference type="NCBIfam" id="NF005196">
    <property type="entry name" value="PRK06669.1-1"/>
    <property type="match status" value="1"/>
</dbReference>
<feature type="region of interest" description="Disordered" evidence="9">
    <location>
        <begin position="1"/>
        <end position="49"/>
    </location>
</feature>
<keyword evidence="8" id="KW-0175">Coiled coil</keyword>
<reference evidence="11 12" key="3">
    <citation type="submission" date="2021-02" db="EMBL/GenBank/DDBJ databases">
        <authorList>
            <person name="Merkel A.Y."/>
        </authorList>
    </citation>
    <scope>NUCLEOTIDE SEQUENCE [LARGE SCALE GENOMIC DNA]</scope>
    <source>
        <strain evidence="11 12">T05b</strain>
    </source>
</reference>
<feature type="coiled-coil region" evidence="8">
    <location>
        <begin position="53"/>
        <end position="80"/>
    </location>
</feature>
<organism evidence="11 12">
    <name type="scientific">Sulfurospirillum tamanense</name>
    <dbReference type="NCBI Taxonomy" id="2813362"/>
    <lineage>
        <taxon>Bacteria</taxon>
        <taxon>Pseudomonadati</taxon>
        <taxon>Campylobacterota</taxon>
        <taxon>Epsilonproteobacteria</taxon>
        <taxon>Campylobacterales</taxon>
        <taxon>Sulfurospirillaceae</taxon>
        <taxon>Sulfurospirillum</taxon>
    </lineage>
</organism>
<evidence type="ECO:0000256" key="2">
    <source>
        <dbReference type="ARBA" id="ARBA00006602"/>
    </source>
</evidence>
<accession>A0ABS2WP57</accession>
<dbReference type="SUPFAM" id="SSF160527">
    <property type="entry name" value="V-type ATPase subunit E-like"/>
    <property type="match status" value="1"/>
</dbReference>
<evidence type="ECO:0000256" key="8">
    <source>
        <dbReference type="SAM" id="Coils"/>
    </source>
</evidence>
<keyword evidence="11" id="KW-0969">Cilium</keyword>
<reference evidence="11 12" key="2">
    <citation type="submission" date="2021-02" db="EMBL/GenBank/DDBJ databases">
        <title>Sulfurospirillum tamanensis sp. nov.</title>
        <authorList>
            <person name="Frolova A."/>
            <person name="Merkel A."/>
            <person name="Slobodkin A."/>
        </authorList>
    </citation>
    <scope>NUCLEOTIDE SEQUENCE [LARGE SCALE GENOMIC DNA]</scope>
    <source>
        <strain evidence="11 12">T05b</strain>
    </source>
</reference>
<evidence type="ECO:0000256" key="6">
    <source>
        <dbReference type="ARBA" id="ARBA00022927"/>
    </source>
</evidence>
<dbReference type="PANTHER" id="PTHR34982">
    <property type="entry name" value="YOP PROTEINS TRANSLOCATION PROTEIN L"/>
    <property type="match status" value="1"/>
</dbReference>
<dbReference type="Proteomes" id="UP000703590">
    <property type="component" value="Unassembled WGS sequence"/>
</dbReference>
<evidence type="ECO:0000259" key="10">
    <source>
        <dbReference type="Pfam" id="PF02108"/>
    </source>
</evidence>
<evidence type="ECO:0000313" key="11">
    <source>
        <dbReference type="EMBL" id="MBN2963424.1"/>
    </source>
</evidence>
<keyword evidence="4" id="KW-0813">Transport</keyword>
<evidence type="ECO:0000256" key="4">
    <source>
        <dbReference type="ARBA" id="ARBA00022448"/>
    </source>
</evidence>
<sequence length="246" mass="28149">MHDHNVEPYRFKVLGTTFEPKQKPEPLEEKKEEEPKKESPAPEPTKPLESAFVEELLKKTDELSTNIIKLQIQIENQEKEFEKRLHDEIHRAKEEGASQGYVKAQEEQREALKALQGHFSRSLHLLEEEHQRFKVFLEKSEAELSEAAIDVAKEVVKKEISHHSTAVSIALSTALMRELQDATKLEIRVNPKNYEGVKEAHEKFEHIQVGVDDAITEGGVIILSDVGNIDGTISTRLEKIKQMMKE</sequence>
<reference evidence="12" key="1">
    <citation type="submission" date="2021-02" db="EMBL/GenBank/DDBJ databases">
        <title>Sulfurospirillum tamanensis sp. nov.</title>
        <authorList>
            <person name="Merkel A.Y."/>
        </authorList>
    </citation>
    <scope>NUCLEOTIDE SEQUENCE [LARGE SCALE GENOMIC DNA]</scope>
    <source>
        <strain evidence="12">T05b</strain>
    </source>
</reference>
<evidence type="ECO:0000256" key="7">
    <source>
        <dbReference type="ARBA" id="ARBA00023225"/>
    </source>
</evidence>
<evidence type="ECO:0000256" key="1">
    <source>
        <dbReference type="ARBA" id="ARBA00003041"/>
    </source>
</evidence>
<feature type="compositionally biased region" description="Basic and acidic residues" evidence="9">
    <location>
        <begin position="1"/>
        <end position="10"/>
    </location>
</feature>
<dbReference type="InterPro" id="IPR051472">
    <property type="entry name" value="T3SS_Stator/FliH"/>
</dbReference>
<name>A0ABS2WP57_9BACT</name>
<feature type="domain" description="Flagellar assembly protein FliH/Type III secretion system HrpE" evidence="10">
    <location>
        <begin position="124"/>
        <end position="240"/>
    </location>
</feature>
<evidence type="ECO:0000313" key="12">
    <source>
        <dbReference type="Proteomes" id="UP000703590"/>
    </source>
</evidence>
<keyword evidence="5" id="KW-1005">Bacterial flagellum biogenesis</keyword>
<keyword evidence="11" id="KW-0282">Flagellum</keyword>
<keyword evidence="12" id="KW-1185">Reference proteome</keyword>
<dbReference type="Pfam" id="PF02108">
    <property type="entry name" value="FliH"/>
    <property type="match status" value="1"/>
</dbReference>
<protein>
    <recommendedName>
        <fullName evidence="3">Flagellar assembly protein FliH</fullName>
    </recommendedName>
</protein>
<dbReference type="InterPro" id="IPR018035">
    <property type="entry name" value="Flagellar_FliH/T3SS_HrpE"/>
</dbReference>
<dbReference type="PANTHER" id="PTHR34982:SF1">
    <property type="entry name" value="FLAGELLAR ASSEMBLY PROTEIN FLIH"/>
    <property type="match status" value="1"/>
</dbReference>
<keyword evidence="7" id="KW-1006">Bacterial flagellum protein export</keyword>
<evidence type="ECO:0000256" key="3">
    <source>
        <dbReference type="ARBA" id="ARBA00016507"/>
    </source>
</evidence>
<gene>
    <name evidence="11" type="primary">fliH</name>
    <name evidence="11" type="ORF">JWV37_01395</name>
</gene>
<proteinExistence type="inferred from homology"/>
<comment type="caution">
    <text evidence="11">The sequence shown here is derived from an EMBL/GenBank/DDBJ whole genome shotgun (WGS) entry which is preliminary data.</text>
</comment>
<keyword evidence="11" id="KW-0966">Cell projection</keyword>
<evidence type="ECO:0000256" key="9">
    <source>
        <dbReference type="SAM" id="MobiDB-lite"/>
    </source>
</evidence>
<keyword evidence="6" id="KW-0653">Protein transport</keyword>
<feature type="compositionally biased region" description="Basic and acidic residues" evidence="9">
    <location>
        <begin position="20"/>
        <end position="40"/>
    </location>
</feature>
<comment type="function">
    <text evidence="1">Needed for flagellar regrowth and assembly.</text>
</comment>
<comment type="similarity">
    <text evidence="2">Belongs to the FliH family.</text>
</comment>
<evidence type="ECO:0000256" key="5">
    <source>
        <dbReference type="ARBA" id="ARBA00022795"/>
    </source>
</evidence>